<protein>
    <submittedName>
        <fullName evidence="2">NAD-dependent epimerase/dehydratase family protein</fullName>
    </submittedName>
</protein>
<name>A0A933W826_UNCEI</name>
<dbReference type="InterPro" id="IPR001509">
    <property type="entry name" value="Epimerase_deHydtase"/>
</dbReference>
<evidence type="ECO:0000313" key="3">
    <source>
        <dbReference type="Proteomes" id="UP000696931"/>
    </source>
</evidence>
<proteinExistence type="predicted"/>
<accession>A0A933W826</accession>
<dbReference type="InterPro" id="IPR036291">
    <property type="entry name" value="NAD(P)-bd_dom_sf"/>
</dbReference>
<feature type="domain" description="NAD-dependent epimerase/dehydratase" evidence="1">
    <location>
        <begin position="4"/>
        <end position="208"/>
    </location>
</feature>
<dbReference type="PANTHER" id="PTHR43245:SF13">
    <property type="entry name" value="UDP-D-APIOSE_UDP-D-XYLOSE SYNTHASE 2"/>
    <property type="match status" value="1"/>
</dbReference>
<reference evidence="2" key="1">
    <citation type="submission" date="2020-07" db="EMBL/GenBank/DDBJ databases">
        <title>Huge and variable diversity of episymbiotic CPR bacteria and DPANN archaea in groundwater ecosystems.</title>
        <authorList>
            <person name="He C.Y."/>
            <person name="Keren R."/>
            <person name="Whittaker M."/>
            <person name="Farag I.F."/>
            <person name="Doudna J."/>
            <person name="Cate J.H.D."/>
            <person name="Banfield J.F."/>
        </authorList>
    </citation>
    <scope>NUCLEOTIDE SEQUENCE</scope>
    <source>
        <strain evidence="2">NC_groundwater_1813_Pr3_B-0.1um_71_17</strain>
    </source>
</reference>
<dbReference type="InterPro" id="IPR050177">
    <property type="entry name" value="Lipid_A_modif_metabolic_enz"/>
</dbReference>
<organism evidence="2 3">
    <name type="scientific">Eiseniibacteriota bacterium</name>
    <dbReference type="NCBI Taxonomy" id="2212470"/>
    <lineage>
        <taxon>Bacteria</taxon>
        <taxon>Candidatus Eiseniibacteriota</taxon>
    </lineage>
</organism>
<dbReference type="EMBL" id="JACRIW010000041">
    <property type="protein sequence ID" value="MBI5169062.1"/>
    <property type="molecule type" value="Genomic_DNA"/>
</dbReference>
<dbReference type="Pfam" id="PF01370">
    <property type="entry name" value="Epimerase"/>
    <property type="match status" value="1"/>
</dbReference>
<dbReference type="AlphaFoldDB" id="A0A933W826"/>
<dbReference type="Gene3D" id="3.40.50.720">
    <property type="entry name" value="NAD(P)-binding Rossmann-like Domain"/>
    <property type="match status" value="1"/>
</dbReference>
<evidence type="ECO:0000313" key="2">
    <source>
        <dbReference type="EMBL" id="MBI5169062.1"/>
    </source>
</evidence>
<comment type="caution">
    <text evidence="2">The sequence shown here is derived from an EMBL/GenBank/DDBJ whole genome shotgun (WGS) entry which is preliminary data.</text>
</comment>
<dbReference type="Proteomes" id="UP000696931">
    <property type="component" value="Unassembled WGS sequence"/>
</dbReference>
<dbReference type="PANTHER" id="PTHR43245">
    <property type="entry name" value="BIFUNCTIONAL POLYMYXIN RESISTANCE PROTEIN ARNA"/>
    <property type="match status" value="1"/>
</dbReference>
<evidence type="ECO:0000259" key="1">
    <source>
        <dbReference type="Pfam" id="PF01370"/>
    </source>
</evidence>
<gene>
    <name evidence="2" type="ORF">HZA61_06215</name>
</gene>
<dbReference type="SUPFAM" id="SSF51735">
    <property type="entry name" value="NAD(P)-binding Rossmann-fold domains"/>
    <property type="match status" value="1"/>
</dbReference>
<sequence length="329" mass="35449">MDLLLLGGTRFFGRFLAESALARGHRVTLFHRGQTGAGLLPGAERILGDRDGGLGALAGRRWDAVVDFCGYVPRVVGDSCARLREAAGRYVFISSISVYAEPTPSRSREDAPRAVLADPSTEVIDGATYGGLKAACEDVVLGAFRDRATIVRPGLIVGPNDPTDRFPYWPRRIARGGEVLAPGDPAQPVQFIDARDLAAFTLQLAERDVAGTFHATGPDAPLSMGACLEGIRDAVGSDARFTWADEKFLIDRGVEPWTGLPLWIPVTEGGIQDLDIAAARETGLRFRPLAETARDTLAWDLARADESRAASPVLKTEREAELLAEWAAR</sequence>